<gene>
    <name evidence="1" type="ORF">CYMTET_32368</name>
</gene>
<keyword evidence="2" id="KW-1185">Reference proteome</keyword>
<protein>
    <submittedName>
        <fullName evidence="1">Uncharacterized protein</fullName>
    </submittedName>
</protein>
<sequence length="406" mass="44752">MLGTASESTPDYSCRCGRMDKSGQPINCRHEHPDHDPGQCKRKRIPGELRCYRCANRRHRPKAKLDAFDREASIGFAAPYTVTLPQETSKHLGERFARMWTDALAKVNDPKKLEGAVPLTGGKLEVFHSSAGSGNAKIKSTFYDTILADEDQRHLDIFVEHVRTQTLKGLSGDYTFENAAFLIKMDLQIQVKKKLHTLSTVTGWQPWHLDQPLNRPLRAPAHHLAVVAYLGPSSPTRICTAPHVSVEEMSQRLGASILEASTPANLVCDRDFSEQCPLLLPKKDLDAAAANVGGKPRVHLGERALVGGVHQGVANTDRTPRVVFSANLALRSVASYNPDVQNNPVNTALYWGFWDFGVKEYVKYLQADTDLAATCADDHKNILKALAADVQKGFKRAVESAAKLGK</sequence>
<evidence type="ECO:0000313" key="1">
    <source>
        <dbReference type="EMBL" id="KAK3258587.1"/>
    </source>
</evidence>
<dbReference type="AlphaFoldDB" id="A0AAE0KRZ7"/>
<accession>A0AAE0KRZ7</accession>
<name>A0AAE0KRZ7_9CHLO</name>
<dbReference type="Proteomes" id="UP001190700">
    <property type="component" value="Unassembled WGS sequence"/>
</dbReference>
<dbReference type="EMBL" id="LGRX02019425">
    <property type="protein sequence ID" value="KAK3258587.1"/>
    <property type="molecule type" value="Genomic_DNA"/>
</dbReference>
<proteinExistence type="predicted"/>
<organism evidence="1 2">
    <name type="scientific">Cymbomonas tetramitiformis</name>
    <dbReference type="NCBI Taxonomy" id="36881"/>
    <lineage>
        <taxon>Eukaryota</taxon>
        <taxon>Viridiplantae</taxon>
        <taxon>Chlorophyta</taxon>
        <taxon>Pyramimonadophyceae</taxon>
        <taxon>Pyramimonadales</taxon>
        <taxon>Pyramimonadaceae</taxon>
        <taxon>Cymbomonas</taxon>
    </lineage>
</organism>
<evidence type="ECO:0000313" key="2">
    <source>
        <dbReference type="Proteomes" id="UP001190700"/>
    </source>
</evidence>
<comment type="caution">
    <text evidence="1">The sequence shown here is derived from an EMBL/GenBank/DDBJ whole genome shotgun (WGS) entry which is preliminary data.</text>
</comment>
<reference evidence="1 2" key="1">
    <citation type="journal article" date="2015" name="Genome Biol. Evol.">
        <title>Comparative Genomics of a Bacterivorous Green Alga Reveals Evolutionary Causalities and Consequences of Phago-Mixotrophic Mode of Nutrition.</title>
        <authorList>
            <person name="Burns J.A."/>
            <person name="Paasch A."/>
            <person name="Narechania A."/>
            <person name="Kim E."/>
        </authorList>
    </citation>
    <scope>NUCLEOTIDE SEQUENCE [LARGE SCALE GENOMIC DNA]</scope>
    <source>
        <strain evidence="1 2">PLY_AMNH</strain>
    </source>
</reference>